<accession>A0A1L7LH72</accession>
<keyword evidence="1" id="KW-1133">Transmembrane helix</keyword>
<dbReference type="Proteomes" id="UP000217758">
    <property type="component" value="Chromosome"/>
</dbReference>
<sequence length="59" mass="6442">MKKLYLSIIVMLIASAGFSTLARIGTTTPSKTVRYICAGLGLLECLLIAVYAIVYFKIK</sequence>
<gene>
    <name evidence="2" type="ORF">SRT_02940</name>
</gene>
<organism evidence="2 3">
    <name type="scientific">Streptococcus troglodytae</name>
    <dbReference type="NCBI Taxonomy" id="1111760"/>
    <lineage>
        <taxon>Bacteria</taxon>
        <taxon>Bacillati</taxon>
        <taxon>Bacillota</taxon>
        <taxon>Bacilli</taxon>
        <taxon>Lactobacillales</taxon>
        <taxon>Streptococcaceae</taxon>
        <taxon>Streptococcus</taxon>
    </lineage>
</organism>
<keyword evidence="3" id="KW-1185">Reference proteome</keyword>
<dbReference type="AlphaFoldDB" id="A0A1L7LH72"/>
<dbReference type="KEGG" id="strg:SRT_02940"/>
<evidence type="ECO:0000313" key="2">
    <source>
        <dbReference type="EMBL" id="BAQ23555.1"/>
    </source>
</evidence>
<protein>
    <submittedName>
        <fullName evidence="2">Peptidase-like protein</fullName>
    </submittedName>
</protein>
<feature type="transmembrane region" description="Helical" evidence="1">
    <location>
        <begin position="32"/>
        <end position="56"/>
    </location>
</feature>
<dbReference type="EMBL" id="AP014612">
    <property type="protein sequence ID" value="BAQ23555.1"/>
    <property type="molecule type" value="Genomic_DNA"/>
</dbReference>
<evidence type="ECO:0000256" key="1">
    <source>
        <dbReference type="SAM" id="Phobius"/>
    </source>
</evidence>
<evidence type="ECO:0000313" key="3">
    <source>
        <dbReference type="Proteomes" id="UP000217758"/>
    </source>
</evidence>
<name>A0A1L7LH72_9STRE</name>
<keyword evidence="1" id="KW-0812">Transmembrane</keyword>
<keyword evidence="1" id="KW-0472">Membrane</keyword>
<proteinExistence type="predicted"/>
<reference evidence="2 3" key="1">
    <citation type="journal article" date="2016" name="Microbiol. Immunol.">
        <title>Complete genome sequence of Streptococcus troglodytae TKU31 isolated from the oral cavity of a chimpanzee (Pan troglodytes).</title>
        <authorList>
            <person name="Okamoto M."/>
            <person name="Naito M."/>
            <person name="Miyanohara M."/>
            <person name="Imai S."/>
            <person name="Nomura Y."/>
            <person name="Saito W."/>
            <person name="Momoi Y."/>
            <person name="Takada K."/>
            <person name="Miyabe-Nishiwaki T."/>
            <person name="Tomonaga M."/>
            <person name="Hanada N."/>
        </authorList>
    </citation>
    <scope>NUCLEOTIDE SEQUENCE [LARGE SCALE GENOMIC DNA]</scope>
    <source>
        <strain evidence="3">TKU 31</strain>
    </source>
</reference>